<reference evidence="2 3" key="1">
    <citation type="submission" date="2019-03" db="EMBL/GenBank/DDBJ databases">
        <title>Genomic Encyclopedia of Type Strains, Phase IV (KMG-IV): sequencing the most valuable type-strain genomes for metagenomic binning, comparative biology and taxonomic classification.</title>
        <authorList>
            <person name="Goeker M."/>
        </authorList>
    </citation>
    <scope>NUCLEOTIDE SEQUENCE [LARGE SCALE GENOMIC DNA]</scope>
    <source>
        <strain evidence="2 3">DSM 100048</strain>
    </source>
</reference>
<keyword evidence="2" id="KW-0808">Transferase</keyword>
<dbReference type="OrthoDB" id="359414at2"/>
<evidence type="ECO:0000313" key="3">
    <source>
        <dbReference type="Proteomes" id="UP000294692"/>
    </source>
</evidence>
<dbReference type="PROSITE" id="PS51186">
    <property type="entry name" value="GNAT"/>
    <property type="match status" value="1"/>
</dbReference>
<dbReference type="Proteomes" id="UP000294692">
    <property type="component" value="Unassembled WGS sequence"/>
</dbReference>
<dbReference type="GO" id="GO:0016747">
    <property type="term" value="F:acyltransferase activity, transferring groups other than amino-acyl groups"/>
    <property type="evidence" value="ECO:0007669"/>
    <property type="project" value="InterPro"/>
</dbReference>
<accession>A0A4R3V6Q6</accession>
<dbReference type="RefSeq" id="WP_132476498.1">
    <property type="nucleotide sequence ID" value="NZ_JBHRVM010000001.1"/>
</dbReference>
<proteinExistence type="predicted"/>
<evidence type="ECO:0000313" key="2">
    <source>
        <dbReference type="EMBL" id="TCU99067.1"/>
    </source>
</evidence>
<sequence>MFEYRLLSPADIGEICRLQEVCYSADFHESPRSLLAKVLAAPQSCFLACREGRAVAYILALPWKAGEPIALDSACCSIPQAADCMYIHDMAVGPSARGGGAGRQLLERVHAVAERLSLRRHCLVAVQGAASFWERHGFRRQEAGSGIDSCLARYGPDALYMERIVPQAAYGGPPDML</sequence>
<keyword evidence="3" id="KW-1185">Reference proteome</keyword>
<feature type="domain" description="N-acetyltransferase" evidence="1">
    <location>
        <begin position="2"/>
        <end position="166"/>
    </location>
</feature>
<dbReference type="InterPro" id="IPR000182">
    <property type="entry name" value="GNAT_dom"/>
</dbReference>
<organism evidence="2 3">
    <name type="scientific">Paracandidimonas soli</name>
    <dbReference type="NCBI Taxonomy" id="1917182"/>
    <lineage>
        <taxon>Bacteria</taxon>
        <taxon>Pseudomonadati</taxon>
        <taxon>Pseudomonadota</taxon>
        <taxon>Betaproteobacteria</taxon>
        <taxon>Burkholderiales</taxon>
        <taxon>Alcaligenaceae</taxon>
        <taxon>Paracandidimonas</taxon>
    </lineage>
</organism>
<dbReference type="CDD" id="cd04301">
    <property type="entry name" value="NAT_SF"/>
    <property type="match status" value="1"/>
</dbReference>
<protein>
    <submittedName>
        <fullName evidence="2">Acetyltransferase (GNAT) family protein</fullName>
    </submittedName>
</protein>
<dbReference type="Pfam" id="PF00583">
    <property type="entry name" value="Acetyltransf_1"/>
    <property type="match status" value="1"/>
</dbReference>
<dbReference type="EMBL" id="SMBX01000004">
    <property type="protein sequence ID" value="TCU99067.1"/>
    <property type="molecule type" value="Genomic_DNA"/>
</dbReference>
<evidence type="ECO:0000259" key="1">
    <source>
        <dbReference type="PROSITE" id="PS51186"/>
    </source>
</evidence>
<dbReference type="SUPFAM" id="SSF55729">
    <property type="entry name" value="Acyl-CoA N-acyltransferases (Nat)"/>
    <property type="match status" value="1"/>
</dbReference>
<dbReference type="InterPro" id="IPR016181">
    <property type="entry name" value="Acyl_CoA_acyltransferase"/>
</dbReference>
<comment type="caution">
    <text evidence="2">The sequence shown here is derived from an EMBL/GenBank/DDBJ whole genome shotgun (WGS) entry which is preliminary data.</text>
</comment>
<dbReference type="AlphaFoldDB" id="A0A4R3V6Q6"/>
<dbReference type="Gene3D" id="3.40.630.30">
    <property type="match status" value="1"/>
</dbReference>
<name>A0A4R3V6Q6_9BURK</name>
<gene>
    <name evidence="2" type="ORF">EV686_104166</name>
</gene>